<name>A0A0F9VSA3_9ZZZZ</name>
<sequence length="99" mass="11510">MKFIIERPEENIVNLARKLGYIPKDITGGEFNLVRPLRGREYPRFHLYLKEDKGRGVLLFSLHLDQKKPSYTGTPAHGGEYEGEVVEKERERIKEIIGE</sequence>
<gene>
    <name evidence="1" type="ORF">LCGC14_0102320</name>
</gene>
<protein>
    <submittedName>
        <fullName evidence="1">Uncharacterized protein</fullName>
    </submittedName>
</protein>
<evidence type="ECO:0000313" key="1">
    <source>
        <dbReference type="EMBL" id="KKO02783.1"/>
    </source>
</evidence>
<comment type="caution">
    <text evidence="1">The sequence shown here is derived from an EMBL/GenBank/DDBJ whole genome shotgun (WGS) entry which is preliminary data.</text>
</comment>
<accession>A0A0F9VSA3</accession>
<reference evidence="1" key="1">
    <citation type="journal article" date="2015" name="Nature">
        <title>Complex archaea that bridge the gap between prokaryotes and eukaryotes.</title>
        <authorList>
            <person name="Spang A."/>
            <person name="Saw J.H."/>
            <person name="Jorgensen S.L."/>
            <person name="Zaremba-Niedzwiedzka K."/>
            <person name="Martijn J."/>
            <person name="Lind A.E."/>
            <person name="van Eijk R."/>
            <person name="Schleper C."/>
            <person name="Guy L."/>
            <person name="Ettema T.J."/>
        </authorList>
    </citation>
    <scope>NUCLEOTIDE SEQUENCE</scope>
</reference>
<proteinExistence type="predicted"/>
<dbReference type="AlphaFoldDB" id="A0A0F9VSA3"/>
<organism evidence="1">
    <name type="scientific">marine sediment metagenome</name>
    <dbReference type="NCBI Taxonomy" id="412755"/>
    <lineage>
        <taxon>unclassified sequences</taxon>
        <taxon>metagenomes</taxon>
        <taxon>ecological metagenomes</taxon>
    </lineage>
</organism>
<dbReference type="EMBL" id="LAZR01000029">
    <property type="protein sequence ID" value="KKO02783.1"/>
    <property type="molecule type" value="Genomic_DNA"/>
</dbReference>